<dbReference type="InterPro" id="IPR036465">
    <property type="entry name" value="vWFA_dom_sf"/>
</dbReference>
<feature type="non-terminal residue" evidence="1">
    <location>
        <position position="969"/>
    </location>
</feature>
<evidence type="ECO:0008006" key="3">
    <source>
        <dbReference type="Google" id="ProtNLM"/>
    </source>
</evidence>
<dbReference type="CDD" id="cd00198">
    <property type="entry name" value="vWFA"/>
    <property type="match status" value="1"/>
</dbReference>
<comment type="caution">
    <text evidence="1">The sequence shown here is derived from an EMBL/GenBank/DDBJ whole genome shotgun (WGS) entry which is preliminary data.</text>
</comment>
<accession>A0A8J5K0X9</accession>
<evidence type="ECO:0000313" key="1">
    <source>
        <dbReference type="EMBL" id="KAG7165468.1"/>
    </source>
</evidence>
<dbReference type="GO" id="GO:0032991">
    <property type="term" value="C:protein-containing complex"/>
    <property type="evidence" value="ECO:0007669"/>
    <property type="project" value="UniProtKB-ARBA"/>
</dbReference>
<protein>
    <recommendedName>
        <fullName evidence="3">VWFA domain-containing protein</fullName>
    </recommendedName>
</protein>
<dbReference type="Proteomes" id="UP000747542">
    <property type="component" value="Unassembled WGS sequence"/>
</dbReference>
<sequence length="969" mass="110408">MESKQEEDLQFFVATETDGQRHTLLRTPRSMPPRLRSASTSVNEDAFNILMADVSGSMCSFWSHVVTGWENNIRNNLEGHTKIFVFDHFVKFVRSANYLTQEDFSSGGTNLTAALKKIREEVDSCSEKYIRVFIITDGHHGSGEPLPDTEISLMNAPQGKRVDVYLLGIGYGFPVNYSIDIRSFMHTGSANVPSLFWAKEMNEIEEQMRSIGNELSVGRAILSLNYQGYTLPGLDKSLVIHLGEWNYFPESPEDLPPLTVKVNDEPPKTLPIEIKEISVNLLVDQVFRQWSSVLLQQHRKKQHVPIQTFDLMETLFKNVMNKLKSEVSDGNSVKERLQKKNLKKYEVEYATLMNQSKTVIGIEGKYQNEIELAETILKSTVTTRKYDTRNLKMKGHGQEDYGDDIQAFLKLYEKAKPSILQLPQPTPDDCCRITMTSTLLDMQDSDFHLLFEENKFDFLKTFTMTGIPVYAPVRDASQINPWTFGIKHMLVTPFTILSQRAIEAYAECDEDGFGASDKDVILQKSDEKTRFNAIIPIVPESAAGVLKPLVRSNLYAMLATFCILKNPHIIDHNAHIAALGCAWVKSITDYPPKDRPEFVQDRLKNILATAKIYMDRGGILRYVKALLKHPKQALMTESTEMFDGHTLKCESFIKPLFFLGMVKDKLTMPETINLLKLMLAEFIGRCLSNYKVNESEATPYTDFFASELNDPVTKKAWLEKHSKNIIDTFKSAQGNLVEMFYSIDDLRSSFKAHISTLISPLSGKLLEEIALNINMEKVKKLSNYGSCGYVKIKSFHAWAEEMGVPNDSIKEASDPSQVLRYVNEALQHHSSKERLSKDLDTTEEAMEFIKKKVIQENTKTLKESLLKEGQECAEAEWHKAYTVLHSPLVMPLKQKQIIEAAQAKGIEVTEETFSRIYRYDERLGLLRNACQIPGCPHYLSPHRNFNQHLAVEREHKNFPHCLHLCPVHI</sequence>
<dbReference type="EMBL" id="JAHLQT010024345">
    <property type="protein sequence ID" value="KAG7165468.1"/>
    <property type="molecule type" value="Genomic_DNA"/>
</dbReference>
<name>A0A8J5K0X9_HOMAM</name>
<organism evidence="1 2">
    <name type="scientific">Homarus americanus</name>
    <name type="common">American lobster</name>
    <dbReference type="NCBI Taxonomy" id="6706"/>
    <lineage>
        <taxon>Eukaryota</taxon>
        <taxon>Metazoa</taxon>
        <taxon>Ecdysozoa</taxon>
        <taxon>Arthropoda</taxon>
        <taxon>Crustacea</taxon>
        <taxon>Multicrustacea</taxon>
        <taxon>Malacostraca</taxon>
        <taxon>Eumalacostraca</taxon>
        <taxon>Eucarida</taxon>
        <taxon>Decapoda</taxon>
        <taxon>Pleocyemata</taxon>
        <taxon>Astacidea</taxon>
        <taxon>Nephropoidea</taxon>
        <taxon>Nephropidae</taxon>
        <taxon>Homarus</taxon>
    </lineage>
</organism>
<dbReference type="Gene3D" id="3.40.50.410">
    <property type="entry name" value="von Willebrand factor, type A domain"/>
    <property type="match status" value="1"/>
</dbReference>
<proteinExistence type="predicted"/>
<gene>
    <name evidence="1" type="ORF">Hamer_G007313</name>
</gene>
<reference evidence="1" key="1">
    <citation type="journal article" date="2021" name="Sci. Adv.">
        <title>The American lobster genome reveals insights on longevity, neural, and immune adaptations.</title>
        <authorList>
            <person name="Polinski J.M."/>
            <person name="Zimin A.V."/>
            <person name="Clark K.F."/>
            <person name="Kohn A.B."/>
            <person name="Sadowski N."/>
            <person name="Timp W."/>
            <person name="Ptitsyn A."/>
            <person name="Khanna P."/>
            <person name="Romanova D.Y."/>
            <person name="Williams P."/>
            <person name="Greenwood S.J."/>
            <person name="Moroz L.L."/>
            <person name="Walt D.R."/>
            <person name="Bodnar A.G."/>
        </authorList>
    </citation>
    <scope>NUCLEOTIDE SEQUENCE</scope>
    <source>
        <strain evidence="1">GMGI-L3</strain>
    </source>
</reference>
<dbReference type="AlphaFoldDB" id="A0A8J5K0X9"/>
<evidence type="ECO:0000313" key="2">
    <source>
        <dbReference type="Proteomes" id="UP000747542"/>
    </source>
</evidence>
<keyword evidence="2" id="KW-1185">Reference proteome</keyword>
<dbReference type="SUPFAM" id="SSF53300">
    <property type="entry name" value="vWA-like"/>
    <property type="match status" value="1"/>
</dbReference>